<dbReference type="AlphaFoldDB" id="A0A8S9S319"/>
<organism evidence="13 14">
    <name type="scientific">Brassica cretica</name>
    <name type="common">Mustard</name>
    <dbReference type="NCBI Taxonomy" id="69181"/>
    <lineage>
        <taxon>Eukaryota</taxon>
        <taxon>Viridiplantae</taxon>
        <taxon>Streptophyta</taxon>
        <taxon>Embryophyta</taxon>
        <taxon>Tracheophyta</taxon>
        <taxon>Spermatophyta</taxon>
        <taxon>Magnoliopsida</taxon>
        <taxon>eudicotyledons</taxon>
        <taxon>Gunneridae</taxon>
        <taxon>Pentapetalae</taxon>
        <taxon>rosids</taxon>
        <taxon>malvids</taxon>
        <taxon>Brassicales</taxon>
        <taxon>Brassicaceae</taxon>
        <taxon>Brassiceae</taxon>
        <taxon>Brassica</taxon>
    </lineage>
</organism>
<protein>
    <recommendedName>
        <fullName evidence="12">Ku domain-containing protein</fullName>
    </recommendedName>
</protein>
<dbReference type="PANTHER" id="PTHR12604">
    <property type="entry name" value="KU AUTOANTIGEN DNA HELICASE"/>
    <property type="match status" value="1"/>
</dbReference>
<reference evidence="13" key="1">
    <citation type="submission" date="2019-12" db="EMBL/GenBank/DDBJ databases">
        <title>Genome sequencing and annotation of Brassica cretica.</title>
        <authorList>
            <person name="Studholme D.J."/>
            <person name="Sarris P."/>
        </authorList>
    </citation>
    <scope>NUCLEOTIDE SEQUENCE</scope>
    <source>
        <strain evidence="13">PFS-109/04</strain>
        <tissue evidence="13">Leaf</tissue>
    </source>
</reference>
<name>A0A8S9S319_BRACR</name>
<keyword evidence="11" id="KW-0539">Nucleus</keyword>
<keyword evidence="7" id="KW-0067">ATP-binding</keyword>
<comment type="caution">
    <text evidence="13">The sequence shown here is derived from an EMBL/GenBank/DDBJ whole genome shotgun (WGS) entry which is preliminary data.</text>
</comment>
<dbReference type="GO" id="GO:0006303">
    <property type="term" value="P:double-strand break repair via nonhomologous end joining"/>
    <property type="evidence" value="ECO:0007669"/>
    <property type="project" value="InterPro"/>
</dbReference>
<evidence type="ECO:0000256" key="4">
    <source>
        <dbReference type="ARBA" id="ARBA00022763"/>
    </source>
</evidence>
<dbReference type="Proteomes" id="UP000712600">
    <property type="component" value="Unassembled WGS sequence"/>
</dbReference>
<keyword evidence="8" id="KW-0238">DNA-binding</keyword>
<evidence type="ECO:0000256" key="1">
    <source>
        <dbReference type="ARBA" id="ARBA00004123"/>
    </source>
</evidence>
<sequence length="161" mass="18018">MLLNTMCGLCLQVERSYVCADTGAIMQEPIQRIQPYINRDVMFTAAELSEVKKISTGHLRLLGFKPLSCLKDYHNMKPSTFLYPSDKEVIGSTRAFVALHRSMIQLGRFAVAFYGGTTPPRLVALVAQDEIESDGGQVEPPGMNMIYLPYANDIRDIEEAR</sequence>
<dbReference type="PANTHER" id="PTHR12604:SF2">
    <property type="entry name" value="X-RAY REPAIR CROSS-COMPLEMENTING PROTEIN 6"/>
    <property type="match status" value="1"/>
</dbReference>
<keyword evidence="3" id="KW-0547">Nucleotide-binding</keyword>
<keyword evidence="9" id="KW-0233">DNA recombination</keyword>
<proteinExistence type="inferred from homology"/>
<evidence type="ECO:0000256" key="8">
    <source>
        <dbReference type="ARBA" id="ARBA00023125"/>
    </source>
</evidence>
<evidence type="ECO:0000256" key="11">
    <source>
        <dbReference type="ARBA" id="ARBA00023242"/>
    </source>
</evidence>
<dbReference type="Gene3D" id="2.40.290.10">
    <property type="match status" value="1"/>
</dbReference>
<evidence type="ECO:0000259" key="12">
    <source>
        <dbReference type="SMART" id="SM00559"/>
    </source>
</evidence>
<evidence type="ECO:0000313" key="14">
    <source>
        <dbReference type="Proteomes" id="UP000712600"/>
    </source>
</evidence>
<dbReference type="SUPFAM" id="SSF100939">
    <property type="entry name" value="SPOC domain-like"/>
    <property type="match status" value="1"/>
</dbReference>
<dbReference type="GO" id="GO:0016787">
    <property type="term" value="F:hydrolase activity"/>
    <property type="evidence" value="ECO:0007669"/>
    <property type="project" value="UniProtKB-KW"/>
</dbReference>
<evidence type="ECO:0000256" key="3">
    <source>
        <dbReference type="ARBA" id="ARBA00022741"/>
    </source>
</evidence>
<dbReference type="CDD" id="cd00788">
    <property type="entry name" value="KU70"/>
    <property type="match status" value="1"/>
</dbReference>
<comment type="similarity">
    <text evidence="2">Belongs to the ku70 family.</text>
</comment>
<dbReference type="GO" id="GO:0042162">
    <property type="term" value="F:telomeric DNA binding"/>
    <property type="evidence" value="ECO:0007669"/>
    <property type="project" value="TreeGrafter"/>
</dbReference>
<dbReference type="InterPro" id="IPR016194">
    <property type="entry name" value="SPOC-like_C_dom_sf"/>
</dbReference>
<gene>
    <name evidence="13" type="ORF">F2Q69_00026906</name>
</gene>
<dbReference type="SMART" id="SM00559">
    <property type="entry name" value="Ku78"/>
    <property type="match status" value="1"/>
</dbReference>
<keyword evidence="10" id="KW-0234">DNA repair</keyword>
<keyword evidence="4" id="KW-0227">DNA damage</keyword>
<accession>A0A8S9S319</accession>
<keyword evidence="5" id="KW-0378">Hydrolase</keyword>
<evidence type="ECO:0000256" key="2">
    <source>
        <dbReference type="ARBA" id="ARBA00005240"/>
    </source>
</evidence>
<feature type="domain" description="Ku" evidence="12">
    <location>
        <begin position="22"/>
        <end position="161"/>
    </location>
</feature>
<evidence type="ECO:0000256" key="9">
    <source>
        <dbReference type="ARBA" id="ARBA00023172"/>
    </source>
</evidence>
<evidence type="ECO:0000313" key="13">
    <source>
        <dbReference type="EMBL" id="KAF3587550.1"/>
    </source>
</evidence>
<keyword evidence="6" id="KW-0347">Helicase</keyword>
<dbReference type="GO" id="GO:0043564">
    <property type="term" value="C:Ku70:Ku80 complex"/>
    <property type="evidence" value="ECO:0007669"/>
    <property type="project" value="TreeGrafter"/>
</dbReference>
<evidence type="ECO:0000256" key="7">
    <source>
        <dbReference type="ARBA" id="ARBA00022840"/>
    </source>
</evidence>
<evidence type="ECO:0000256" key="6">
    <source>
        <dbReference type="ARBA" id="ARBA00022806"/>
    </source>
</evidence>
<dbReference type="InterPro" id="IPR006164">
    <property type="entry name" value="DNA_bd_Ku70/Ku80"/>
</dbReference>
<dbReference type="EMBL" id="QGKX02000088">
    <property type="protein sequence ID" value="KAF3587550.1"/>
    <property type="molecule type" value="Genomic_DNA"/>
</dbReference>
<dbReference type="GO" id="GO:0006310">
    <property type="term" value="P:DNA recombination"/>
    <property type="evidence" value="ECO:0007669"/>
    <property type="project" value="UniProtKB-KW"/>
</dbReference>
<evidence type="ECO:0000256" key="5">
    <source>
        <dbReference type="ARBA" id="ARBA00022801"/>
    </source>
</evidence>
<dbReference type="GO" id="GO:0004386">
    <property type="term" value="F:helicase activity"/>
    <property type="evidence" value="ECO:0007669"/>
    <property type="project" value="UniProtKB-KW"/>
</dbReference>
<evidence type="ECO:0000256" key="10">
    <source>
        <dbReference type="ARBA" id="ARBA00023204"/>
    </source>
</evidence>
<dbReference type="Pfam" id="PF02735">
    <property type="entry name" value="Ku"/>
    <property type="match status" value="1"/>
</dbReference>
<dbReference type="InterPro" id="IPR047087">
    <property type="entry name" value="KU70_core_dom"/>
</dbReference>
<comment type="subcellular location">
    <subcellularLocation>
        <location evidence="1">Nucleus</location>
    </subcellularLocation>
</comment>
<dbReference type="GO" id="GO:0003690">
    <property type="term" value="F:double-stranded DNA binding"/>
    <property type="evidence" value="ECO:0007669"/>
    <property type="project" value="TreeGrafter"/>
</dbReference>
<dbReference type="GO" id="GO:0000723">
    <property type="term" value="P:telomere maintenance"/>
    <property type="evidence" value="ECO:0007669"/>
    <property type="project" value="TreeGrafter"/>
</dbReference>
<dbReference type="GO" id="GO:0005524">
    <property type="term" value="F:ATP binding"/>
    <property type="evidence" value="ECO:0007669"/>
    <property type="project" value="UniProtKB-KW"/>
</dbReference>
<dbReference type="FunFam" id="2.40.290.10:FF:000001">
    <property type="entry name" value="X-ray repair cross complementing 6"/>
    <property type="match status" value="1"/>
</dbReference>